<dbReference type="EMBL" id="NETL01000016">
    <property type="protein sequence ID" value="OTN68559.1"/>
    <property type="molecule type" value="Genomic_DNA"/>
</dbReference>
<comment type="caution">
    <text evidence="2">The sequence shown here is derived from an EMBL/GenBank/DDBJ whole genome shotgun (WGS) entry which is preliminary data.</text>
</comment>
<accession>A0A1Y3DWE1</accession>
<dbReference type="Pfam" id="PF05795">
    <property type="entry name" value="Plasmodium_Vir"/>
    <property type="match status" value="1"/>
</dbReference>
<gene>
    <name evidence="2" type="ORF">PKNOH_S02304300</name>
</gene>
<dbReference type="OrthoDB" id="383226at2759"/>
<proteinExistence type="predicted"/>
<evidence type="ECO:0000313" key="2">
    <source>
        <dbReference type="EMBL" id="OTN68559.1"/>
    </source>
</evidence>
<name>A0A1Y3DWE1_PLAKN</name>
<sequence>MGREGILRKKMAPIWVLPSKLRYSTFGNDITCGGSAQNPKCNDDLVAKVRNGLQEKGISDTDNNWIKEILSSHRSACSWGKDISSGEDEWCHWFYYWLGDQIKDKLKNGQEFAKVMDSIYGNFADGGFTCKCNNIYSNISKELFEKAKILFDYKYDYDTLQNDQNGQTYSSISKCSEVYQTAQSAYHIVIQNCGKGQWKDTSYCENFITKPTDLNPHPLPARSCRPAGDDFGLGNTVVRAVGRGLASIALPAIAYLFYKYKPQLFSFGGNRNRSFGHGRNGLNRNGRNRGRSTLRSELNTTYSEHDRDGISTIGGSDSMSDYGSDYMSDSISDSMSESMLDSIEIYPSREKRHFKNTTIGKERKNFIEVHIHFPIKNIVQRMFAPPPPKNDNYIRIRGPVGGSTHICYTCTKLPLSHTHMSRGKIQPPLCWIQHMKSAAFPNGCHFQLCSICVTRCKPKKEKMLFV</sequence>
<dbReference type="VEuPathDB" id="PlasmoDB:PKNH_0312000"/>
<dbReference type="Proteomes" id="UP000195012">
    <property type="component" value="Unassembled WGS sequence"/>
</dbReference>
<evidence type="ECO:0000313" key="3">
    <source>
        <dbReference type="Proteomes" id="UP000195012"/>
    </source>
</evidence>
<organism evidence="2 3">
    <name type="scientific">Plasmodium knowlesi</name>
    <dbReference type="NCBI Taxonomy" id="5850"/>
    <lineage>
        <taxon>Eukaryota</taxon>
        <taxon>Sar</taxon>
        <taxon>Alveolata</taxon>
        <taxon>Apicomplexa</taxon>
        <taxon>Aconoidasida</taxon>
        <taxon>Haemosporida</taxon>
        <taxon>Plasmodiidae</taxon>
        <taxon>Plasmodium</taxon>
        <taxon>Plasmodium (Plasmodium)</taxon>
    </lineage>
</organism>
<evidence type="ECO:0000256" key="1">
    <source>
        <dbReference type="SAM" id="MobiDB-lite"/>
    </source>
</evidence>
<dbReference type="VEuPathDB" id="PlasmoDB:PKA1H_030017000"/>
<reference evidence="2 3" key="1">
    <citation type="submission" date="2017-05" db="EMBL/GenBank/DDBJ databases">
        <title>PacBio assembly of a Plasmodium knowlesi genome sequence with Hi-C correction and manual annotation of the SICAvar gene family.</title>
        <authorList>
            <person name="Lapp S.A."/>
            <person name="Geraldo J.A."/>
            <person name="Chien J.-T."/>
            <person name="Ay F."/>
            <person name="Pakala S.B."/>
            <person name="Batugedara G."/>
            <person name="Humphrey J.C."/>
            <person name="Debarry J.D."/>
            <person name="Le Roch K.G."/>
            <person name="Galinski M.R."/>
            <person name="Kissinger J.C."/>
        </authorList>
    </citation>
    <scope>NUCLEOTIDE SEQUENCE [LARGE SCALE GENOMIC DNA]</scope>
    <source>
        <strain evidence="3">Malayan Strain Pk1 (A+)</strain>
    </source>
</reference>
<feature type="region of interest" description="Disordered" evidence="1">
    <location>
        <begin position="275"/>
        <end position="294"/>
    </location>
</feature>
<dbReference type="AlphaFoldDB" id="A0A1Y3DWE1"/>
<dbReference type="VEuPathDB" id="PlasmoDB:PKNOH_S02304300"/>
<dbReference type="InterPro" id="IPR008780">
    <property type="entry name" value="Plasmodium_Vir"/>
</dbReference>
<protein>
    <submittedName>
        <fullName evidence="2">KIR-like protein</fullName>
    </submittedName>
</protein>